<evidence type="ECO:0000259" key="3">
    <source>
        <dbReference type="Pfam" id="PF05193"/>
    </source>
</evidence>
<evidence type="ECO:0000259" key="2">
    <source>
        <dbReference type="Pfam" id="PF00675"/>
    </source>
</evidence>
<dbReference type="InterPro" id="IPR050361">
    <property type="entry name" value="MPP/UQCRC_Complex"/>
</dbReference>
<accession>A0ABW8EHZ0</accession>
<dbReference type="InterPro" id="IPR007863">
    <property type="entry name" value="Peptidase_M16_C"/>
</dbReference>
<comment type="caution">
    <text evidence="4">The sequence shown here is derived from an EMBL/GenBank/DDBJ whole genome shotgun (WGS) entry which is preliminary data.</text>
</comment>
<sequence length="415" mass="44706">MVLDPHNGRGLVGVSVHYDVGFRTEPADMNGVAHLCEHLLCDGSDPALTSAVLEAGGLLNATTQADYTEYYGVVTADRADTLLRLEAARMATRSVDEIVLREQVAVVKDEIRANIDGKPFGGFPWMWIGEAAYTLPHHRHNGYGAERVESLTPTDVAEFLTSHYAPDSAVLTVSGSFEPEKMVRTIREIFDGIPESGSSVNARRSVRERGNSSCPAEEPLPVRNTVLVRRDPHAPYPATAVTWRAPAGPGLTRELLAAVVLADILVDHPVGRLDRRAAAHDAVKEVGSYLGLFGNPFDGRAPLPFVVEVFHGPELDPPAVVEFARLALTEIAEHGIDQAEVTRTARRIATQVWRTQDQIMGRTLMLGSIELIHGAAAGVSELPAALAEVTAADVCSVARDLLAQQTATLTLEVGQ</sequence>
<dbReference type="Gene3D" id="3.30.830.10">
    <property type="entry name" value="Metalloenzyme, LuxS/M16 peptidase-like"/>
    <property type="match status" value="2"/>
</dbReference>
<dbReference type="SUPFAM" id="SSF63411">
    <property type="entry name" value="LuxS/MPP-like metallohydrolase"/>
    <property type="match status" value="2"/>
</dbReference>
<dbReference type="Proteomes" id="UP001617351">
    <property type="component" value="Unassembled WGS sequence"/>
</dbReference>
<dbReference type="InterPro" id="IPR011249">
    <property type="entry name" value="Metalloenz_LuxS/M16"/>
</dbReference>
<name>A0ABW8EHZ0_STRT5</name>
<dbReference type="InterPro" id="IPR011765">
    <property type="entry name" value="Pept_M16_N"/>
</dbReference>
<evidence type="ECO:0000256" key="1">
    <source>
        <dbReference type="ARBA" id="ARBA00007261"/>
    </source>
</evidence>
<dbReference type="PANTHER" id="PTHR11851:SF49">
    <property type="entry name" value="MITOCHONDRIAL-PROCESSING PEPTIDASE SUBUNIT ALPHA"/>
    <property type="match status" value="1"/>
</dbReference>
<dbReference type="RefSeq" id="WP_402379488.1">
    <property type="nucleotide sequence ID" value="NZ_JBIUYY010000004.1"/>
</dbReference>
<protein>
    <submittedName>
        <fullName evidence="4">M16 family metallopeptidase</fullName>
    </submittedName>
</protein>
<reference evidence="4 5" key="1">
    <citation type="submission" date="2024-10" db="EMBL/GenBank/DDBJ databases">
        <title>The Natural Products Discovery Center: Release of the First 8490 Sequenced Strains for Exploring Actinobacteria Biosynthetic Diversity.</title>
        <authorList>
            <person name="Kalkreuter E."/>
            <person name="Kautsar S.A."/>
            <person name="Yang D."/>
            <person name="Bader C.D."/>
            <person name="Teijaro C.N."/>
            <person name="Fluegel L."/>
            <person name="Davis C.M."/>
            <person name="Simpson J.R."/>
            <person name="Lauterbach L."/>
            <person name="Steele A.D."/>
            <person name="Gui C."/>
            <person name="Meng S."/>
            <person name="Li G."/>
            <person name="Viehrig K."/>
            <person name="Ye F."/>
            <person name="Su P."/>
            <person name="Kiefer A.F."/>
            <person name="Nichols A."/>
            <person name="Cepeda A.J."/>
            <person name="Yan W."/>
            <person name="Fan B."/>
            <person name="Jiang Y."/>
            <person name="Adhikari A."/>
            <person name="Zheng C.-J."/>
            <person name="Schuster L."/>
            <person name="Cowan T.M."/>
            <person name="Smanski M.J."/>
            <person name="Chevrette M.G."/>
            <person name="De Carvalho L.P.S."/>
            <person name="Shen B."/>
        </authorList>
    </citation>
    <scope>NUCLEOTIDE SEQUENCE [LARGE SCALE GENOMIC DNA]</scope>
    <source>
        <strain evidence="4 5">NPDC087220</strain>
    </source>
</reference>
<feature type="domain" description="Peptidase M16 C-terminal" evidence="3">
    <location>
        <begin position="150"/>
        <end position="346"/>
    </location>
</feature>
<evidence type="ECO:0000313" key="5">
    <source>
        <dbReference type="Proteomes" id="UP001617351"/>
    </source>
</evidence>
<organism evidence="4 5">
    <name type="scientific">Streptomyces toxytricini</name>
    <name type="common">Actinomyces toxytricini</name>
    <dbReference type="NCBI Taxonomy" id="67369"/>
    <lineage>
        <taxon>Bacteria</taxon>
        <taxon>Bacillati</taxon>
        <taxon>Actinomycetota</taxon>
        <taxon>Actinomycetes</taxon>
        <taxon>Kitasatosporales</taxon>
        <taxon>Streptomycetaceae</taxon>
        <taxon>Streptomyces</taxon>
    </lineage>
</organism>
<dbReference type="EMBL" id="JBIUYY010000004">
    <property type="protein sequence ID" value="MFJ2821526.1"/>
    <property type="molecule type" value="Genomic_DNA"/>
</dbReference>
<feature type="domain" description="Peptidase M16 N-terminal" evidence="2">
    <location>
        <begin position="12"/>
        <end position="113"/>
    </location>
</feature>
<dbReference type="Pfam" id="PF05193">
    <property type="entry name" value="Peptidase_M16_C"/>
    <property type="match status" value="1"/>
</dbReference>
<dbReference type="PANTHER" id="PTHR11851">
    <property type="entry name" value="METALLOPROTEASE"/>
    <property type="match status" value="1"/>
</dbReference>
<proteinExistence type="inferred from homology"/>
<evidence type="ECO:0000313" key="4">
    <source>
        <dbReference type="EMBL" id="MFJ2821526.1"/>
    </source>
</evidence>
<dbReference type="Pfam" id="PF00675">
    <property type="entry name" value="Peptidase_M16"/>
    <property type="match status" value="1"/>
</dbReference>
<gene>
    <name evidence="4" type="ORF">ACIO7M_10470</name>
</gene>
<keyword evidence="5" id="KW-1185">Reference proteome</keyword>
<comment type="similarity">
    <text evidence="1">Belongs to the peptidase M16 family.</text>
</comment>